<accession>A0AAN8ECY2</accession>
<dbReference type="InterPro" id="IPR011118">
    <property type="entry name" value="Tannase/feruloyl_esterase"/>
</dbReference>
<comment type="caution">
    <text evidence="11">The sequence shown here is derived from an EMBL/GenBank/DDBJ whole genome shotgun (WGS) entry which is preliminary data.</text>
</comment>
<keyword evidence="6 10" id="KW-0378">Hydrolase</keyword>
<dbReference type="Pfam" id="PF07519">
    <property type="entry name" value="Tannase"/>
    <property type="match status" value="1"/>
</dbReference>
<evidence type="ECO:0000256" key="4">
    <source>
        <dbReference type="ARBA" id="ARBA00022723"/>
    </source>
</evidence>
<keyword evidence="5" id="KW-0732">Signal</keyword>
<dbReference type="GO" id="GO:0045493">
    <property type="term" value="P:xylan catabolic process"/>
    <property type="evidence" value="ECO:0007669"/>
    <property type="project" value="UniProtKB-KW"/>
</dbReference>
<keyword evidence="3" id="KW-0858">Xylan degradation</keyword>
<evidence type="ECO:0000256" key="1">
    <source>
        <dbReference type="ARBA" id="ARBA00006249"/>
    </source>
</evidence>
<dbReference type="PANTHER" id="PTHR33938">
    <property type="entry name" value="FERULOYL ESTERASE B-RELATED"/>
    <property type="match status" value="1"/>
</dbReference>
<keyword evidence="12" id="KW-1185">Reference proteome</keyword>
<dbReference type="PANTHER" id="PTHR33938:SF15">
    <property type="entry name" value="FERULOYL ESTERASE B-RELATED"/>
    <property type="match status" value="1"/>
</dbReference>
<evidence type="ECO:0000256" key="8">
    <source>
        <dbReference type="ARBA" id="ARBA00023157"/>
    </source>
</evidence>
<gene>
    <name evidence="11" type="primary">faeB-1</name>
    <name evidence="11" type="ORF">OHC33_006206</name>
</gene>
<dbReference type="GO" id="GO:0046872">
    <property type="term" value="F:metal ion binding"/>
    <property type="evidence" value="ECO:0007669"/>
    <property type="project" value="UniProtKB-KW"/>
</dbReference>
<evidence type="ECO:0000256" key="9">
    <source>
        <dbReference type="ARBA" id="ARBA00034075"/>
    </source>
</evidence>
<keyword evidence="3" id="KW-0119">Carbohydrate metabolism</keyword>
<evidence type="ECO:0000256" key="5">
    <source>
        <dbReference type="ARBA" id="ARBA00022729"/>
    </source>
</evidence>
<dbReference type="EMBL" id="JAKLMC020000014">
    <property type="protein sequence ID" value="KAK5952614.1"/>
    <property type="molecule type" value="Genomic_DNA"/>
</dbReference>
<keyword evidence="3" id="KW-0624">Polysaccharide degradation</keyword>
<sequence length="442" mass="48834">MNAWLPSDWNGRFLSTGNGGLAGCIGYGDMAYTTSYQFATVGANNGHNGSSGRPFLNSPEVVEDFAYRSIHTGVVVGKQITEQFYASPINHSYYHGCSTGGRQGMKSAQMFPEDFDGILAGAPAFDWNHLLEWSGWLSTVAGFDNTSETFVTLPLWNVVNNEVLRQCDALDGAEDGIIEDPDLCQPKFETLLCGPDATNTSSCLNGAQYDRVVKAFEPLYNASGELIYPRLQPGAHAASAPFFFSGQPFIFSADWYKYVVYNDPSFDPRTLGQDDFTLLDKLDPYGISTWNDNLSPFKSRGGKILTYHGLQDFLITSENSARYYSHLASTMQLPPGSLDEFFRLFRISGMGRCSGGPGAFDIGQLYVDRPEGVSNKNNNILEAIVAWVERDEAPEYVEGIKWNGATANSGEVFRRRHCRYPRRNVYTGSGNGTDEDGWECVL</sequence>
<keyword evidence="7" id="KW-0106">Calcium</keyword>
<dbReference type="AlphaFoldDB" id="A0AAN8ECY2"/>
<evidence type="ECO:0000256" key="3">
    <source>
        <dbReference type="ARBA" id="ARBA00022651"/>
    </source>
</evidence>
<evidence type="ECO:0000256" key="2">
    <source>
        <dbReference type="ARBA" id="ARBA00022487"/>
    </source>
</evidence>
<comment type="catalytic activity">
    <reaction evidence="9">
        <text>feruloyl-polysaccharide + H2O = ferulate + polysaccharide.</text>
        <dbReference type="EC" id="3.1.1.73"/>
    </reaction>
</comment>
<evidence type="ECO:0000256" key="6">
    <source>
        <dbReference type="ARBA" id="ARBA00022801"/>
    </source>
</evidence>
<protein>
    <recommendedName>
        <fullName evidence="10">Carboxylic ester hydrolase</fullName>
        <ecNumber evidence="10">3.1.1.-</ecNumber>
    </recommendedName>
</protein>
<keyword evidence="2" id="KW-0719">Serine esterase</keyword>
<comment type="similarity">
    <text evidence="1 10">Belongs to the tannase family.</text>
</comment>
<evidence type="ECO:0000313" key="11">
    <source>
        <dbReference type="EMBL" id="KAK5952614.1"/>
    </source>
</evidence>
<keyword evidence="8" id="KW-1015">Disulfide bond</keyword>
<evidence type="ECO:0000256" key="7">
    <source>
        <dbReference type="ARBA" id="ARBA00022837"/>
    </source>
</evidence>
<keyword evidence="4" id="KW-0479">Metal-binding</keyword>
<evidence type="ECO:0000313" key="12">
    <source>
        <dbReference type="Proteomes" id="UP001316803"/>
    </source>
</evidence>
<proteinExistence type="inferred from homology"/>
<organism evidence="11 12">
    <name type="scientific">Knufia fluminis</name>
    <dbReference type="NCBI Taxonomy" id="191047"/>
    <lineage>
        <taxon>Eukaryota</taxon>
        <taxon>Fungi</taxon>
        <taxon>Dikarya</taxon>
        <taxon>Ascomycota</taxon>
        <taxon>Pezizomycotina</taxon>
        <taxon>Eurotiomycetes</taxon>
        <taxon>Chaetothyriomycetidae</taxon>
        <taxon>Chaetothyriales</taxon>
        <taxon>Trichomeriaceae</taxon>
        <taxon>Knufia</taxon>
    </lineage>
</organism>
<dbReference type="GO" id="GO:0030600">
    <property type="term" value="F:feruloyl esterase activity"/>
    <property type="evidence" value="ECO:0007669"/>
    <property type="project" value="UniProtKB-EC"/>
</dbReference>
<reference evidence="11 12" key="1">
    <citation type="submission" date="2022-12" db="EMBL/GenBank/DDBJ databases">
        <title>Genomic features and morphological characterization of a novel Knufia sp. strain isolated from spacecraft assembly facility.</title>
        <authorList>
            <person name="Teixeira M."/>
            <person name="Chander A.M."/>
            <person name="Stajich J.E."/>
            <person name="Venkateswaran K."/>
        </authorList>
    </citation>
    <scope>NUCLEOTIDE SEQUENCE [LARGE SCALE GENOMIC DNA]</scope>
    <source>
        <strain evidence="11 12">FJI-L2-BK-P2</strain>
    </source>
</reference>
<dbReference type="Proteomes" id="UP001316803">
    <property type="component" value="Unassembled WGS sequence"/>
</dbReference>
<name>A0AAN8ECY2_9EURO</name>
<dbReference type="SUPFAM" id="SSF53474">
    <property type="entry name" value="alpha/beta-Hydrolases"/>
    <property type="match status" value="1"/>
</dbReference>
<evidence type="ECO:0000256" key="10">
    <source>
        <dbReference type="RuleBase" id="RU361238"/>
    </source>
</evidence>
<dbReference type="EC" id="3.1.1.-" evidence="10"/>
<dbReference type="InterPro" id="IPR029058">
    <property type="entry name" value="AB_hydrolase_fold"/>
</dbReference>